<protein>
    <submittedName>
        <fullName evidence="1">Uncharacterized protein</fullName>
    </submittedName>
</protein>
<evidence type="ECO:0000313" key="2">
    <source>
        <dbReference type="Proteomes" id="UP000299102"/>
    </source>
</evidence>
<dbReference type="EMBL" id="BGZK01001503">
    <property type="protein sequence ID" value="GBP81281.1"/>
    <property type="molecule type" value="Genomic_DNA"/>
</dbReference>
<dbReference type="Proteomes" id="UP000299102">
    <property type="component" value="Unassembled WGS sequence"/>
</dbReference>
<gene>
    <name evidence="1" type="ORF">EVAR_54311_1</name>
</gene>
<organism evidence="1 2">
    <name type="scientific">Eumeta variegata</name>
    <name type="common">Bagworm moth</name>
    <name type="synonym">Eumeta japonica</name>
    <dbReference type="NCBI Taxonomy" id="151549"/>
    <lineage>
        <taxon>Eukaryota</taxon>
        <taxon>Metazoa</taxon>
        <taxon>Ecdysozoa</taxon>
        <taxon>Arthropoda</taxon>
        <taxon>Hexapoda</taxon>
        <taxon>Insecta</taxon>
        <taxon>Pterygota</taxon>
        <taxon>Neoptera</taxon>
        <taxon>Endopterygota</taxon>
        <taxon>Lepidoptera</taxon>
        <taxon>Glossata</taxon>
        <taxon>Ditrysia</taxon>
        <taxon>Tineoidea</taxon>
        <taxon>Psychidae</taxon>
        <taxon>Oiketicinae</taxon>
        <taxon>Eumeta</taxon>
    </lineage>
</organism>
<accession>A0A4C1YXR5</accession>
<reference evidence="1 2" key="1">
    <citation type="journal article" date="2019" name="Commun. Biol.">
        <title>The bagworm genome reveals a unique fibroin gene that provides high tensile strength.</title>
        <authorList>
            <person name="Kono N."/>
            <person name="Nakamura H."/>
            <person name="Ohtoshi R."/>
            <person name="Tomita M."/>
            <person name="Numata K."/>
            <person name="Arakawa K."/>
        </authorList>
    </citation>
    <scope>NUCLEOTIDE SEQUENCE [LARGE SCALE GENOMIC DNA]</scope>
</reference>
<evidence type="ECO:0000313" key="1">
    <source>
        <dbReference type="EMBL" id="GBP81281.1"/>
    </source>
</evidence>
<name>A0A4C1YXR5_EUMVA</name>
<dbReference type="AlphaFoldDB" id="A0A4C1YXR5"/>
<keyword evidence="2" id="KW-1185">Reference proteome</keyword>
<sequence length="135" mass="15527">MMSFDFREITISNYLFCLQSNIGHCKLHQNRSVRARARRAGALISVLHLGKYQRRANAGRRRWPAPRPNFRRDTELDSHDKIKILQRLNKFTVTPSADFINASRGRGRSGASSARGVHLMSILLSPPRRRRTMCP</sequence>
<proteinExistence type="predicted"/>
<comment type="caution">
    <text evidence="1">The sequence shown here is derived from an EMBL/GenBank/DDBJ whole genome shotgun (WGS) entry which is preliminary data.</text>
</comment>